<feature type="transmembrane region" description="Helical" evidence="2">
    <location>
        <begin position="16"/>
        <end position="36"/>
    </location>
</feature>
<gene>
    <name evidence="3" type="ORF">F0M18_08350</name>
</gene>
<evidence type="ECO:0000313" key="4">
    <source>
        <dbReference type="Proteomes" id="UP000323708"/>
    </source>
</evidence>
<evidence type="ECO:0000313" key="3">
    <source>
        <dbReference type="EMBL" id="KAA1192662.1"/>
    </source>
</evidence>
<accession>A0A5B0X021</accession>
<reference evidence="3 4" key="1">
    <citation type="submission" date="2019-09" db="EMBL/GenBank/DDBJ databases">
        <authorList>
            <person name="Chen X.-Y."/>
        </authorList>
    </citation>
    <scope>NUCLEOTIDE SEQUENCE [LARGE SCALE GENOMIC DNA]</scope>
    <source>
        <strain evidence="3 4">NY5</strain>
    </source>
</reference>
<keyword evidence="2" id="KW-1133">Transmembrane helix</keyword>
<proteinExistence type="inferred from homology"/>
<dbReference type="Gene3D" id="3.30.700.10">
    <property type="entry name" value="Glycoprotein, Type 4 Pilin"/>
    <property type="match status" value="1"/>
</dbReference>
<evidence type="ECO:0000256" key="1">
    <source>
        <dbReference type="ARBA" id="ARBA00005233"/>
    </source>
</evidence>
<keyword evidence="2" id="KW-0812">Transmembrane</keyword>
<dbReference type="GO" id="GO:0007155">
    <property type="term" value="P:cell adhesion"/>
    <property type="evidence" value="ECO:0007669"/>
    <property type="project" value="InterPro"/>
</dbReference>
<name>A0A5B0X021_9GAMM</name>
<protein>
    <recommendedName>
        <fullName evidence="5">Pilin</fullName>
    </recommendedName>
</protein>
<organism evidence="3 4">
    <name type="scientific">Pseudohalioglobus sediminis</name>
    <dbReference type="NCBI Taxonomy" id="2606449"/>
    <lineage>
        <taxon>Bacteria</taxon>
        <taxon>Pseudomonadati</taxon>
        <taxon>Pseudomonadota</taxon>
        <taxon>Gammaproteobacteria</taxon>
        <taxon>Cellvibrionales</taxon>
        <taxon>Halieaceae</taxon>
        <taxon>Pseudohalioglobus</taxon>
    </lineage>
</organism>
<dbReference type="Pfam" id="PF00114">
    <property type="entry name" value="Pilin"/>
    <property type="match status" value="1"/>
</dbReference>
<dbReference type="InterPro" id="IPR001082">
    <property type="entry name" value="Pilin"/>
</dbReference>
<dbReference type="EMBL" id="VTUX01000003">
    <property type="protein sequence ID" value="KAA1192662.1"/>
    <property type="molecule type" value="Genomic_DNA"/>
</dbReference>
<evidence type="ECO:0000256" key="2">
    <source>
        <dbReference type="SAM" id="Phobius"/>
    </source>
</evidence>
<dbReference type="InterPro" id="IPR045584">
    <property type="entry name" value="Pilin-like"/>
</dbReference>
<sequence length="185" mass="20038">MTNFKKQSGLSRIEKIVAWAIGCLVVYVTLPAIAAYTGRAQGVEPHTLMKPVQMAVNTYLQKNGSCPAPGVAGVGVKVAEGRYVENVRLESNCVIKATFRSDARERIAGKEFVWYAGADSEGNIRWACGTAEPISLGDSPRIAYAASPADTTANYAPWLPTRCHPPRSLDERKPSLVLFLEDLIG</sequence>
<comment type="caution">
    <text evidence="3">The sequence shown here is derived from an EMBL/GenBank/DDBJ whole genome shotgun (WGS) entry which is preliminary data.</text>
</comment>
<dbReference type="RefSeq" id="WP_149610945.1">
    <property type="nucleotide sequence ID" value="NZ_VTUX01000003.1"/>
</dbReference>
<dbReference type="Proteomes" id="UP000323708">
    <property type="component" value="Unassembled WGS sequence"/>
</dbReference>
<dbReference type="AlphaFoldDB" id="A0A5B0X021"/>
<keyword evidence="4" id="KW-1185">Reference proteome</keyword>
<keyword evidence="2" id="KW-0472">Membrane</keyword>
<dbReference type="SUPFAM" id="SSF54523">
    <property type="entry name" value="Pili subunits"/>
    <property type="match status" value="1"/>
</dbReference>
<dbReference type="GO" id="GO:0009289">
    <property type="term" value="C:pilus"/>
    <property type="evidence" value="ECO:0007669"/>
    <property type="project" value="InterPro"/>
</dbReference>
<comment type="similarity">
    <text evidence="1">Belongs to the N-Me-Phe pilin family.</text>
</comment>
<evidence type="ECO:0008006" key="5">
    <source>
        <dbReference type="Google" id="ProtNLM"/>
    </source>
</evidence>